<accession>A0AA37SLE9</accession>
<dbReference type="EMBL" id="BSOH01000003">
    <property type="protein sequence ID" value="GLR16150.1"/>
    <property type="molecule type" value="Genomic_DNA"/>
</dbReference>
<reference evidence="1" key="1">
    <citation type="journal article" date="2014" name="Int. J. Syst. Evol. Microbiol.">
        <title>Complete genome sequence of Corynebacterium casei LMG S-19264T (=DSM 44701T), isolated from a smear-ripened cheese.</title>
        <authorList>
            <consortium name="US DOE Joint Genome Institute (JGI-PGF)"/>
            <person name="Walter F."/>
            <person name="Albersmeier A."/>
            <person name="Kalinowski J."/>
            <person name="Ruckert C."/>
        </authorList>
    </citation>
    <scope>NUCLEOTIDE SEQUENCE</scope>
    <source>
        <strain evidence="1">NBRC 108769</strain>
    </source>
</reference>
<reference evidence="1" key="2">
    <citation type="submission" date="2023-01" db="EMBL/GenBank/DDBJ databases">
        <title>Draft genome sequence of Portibacter lacus strain NBRC 108769.</title>
        <authorList>
            <person name="Sun Q."/>
            <person name="Mori K."/>
        </authorList>
    </citation>
    <scope>NUCLEOTIDE SEQUENCE</scope>
    <source>
        <strain evidence="1">NBRC 108769</strain>
    </source>
</reference>
<organism evidence="1 2">
    <name type="scientific">Portibacter lacus</name>
    <dbReference type="NCBI Taxonomy" id="1099794"/>
    <lineage>
        <taxon>Bacteria</taxon>
        <taxon>Pseudomonadati</taxon>
        <taxon>Bacteroidota</taxon>
        <taxon>Saprospiria</taxon>
        <taxon>Saprospirales</taxon>
        <taxon>Haliscomenobacteraceae</taxon>
        <taxon>Portibacter</taxon>
    </lineage>
</organism>
<comment type="caution">
    <text evidence="1">The sequence shown here is derived from an EMBL/GenBank/DDBJ whole genome shotgun (WGS) entry which is preliminary data.</text>
</comment>
<name>A0AA37SLE9_9BACT</name>
<dbReference type="Proteomes" id="UP001156666">
    <property type="component" value="Unassembled WGS sequence"/>
</dbReference>
<proteinExistence type="predicted"/>
<keyword evidence="2" id="KW-1185">Reference proteome</keyword>
<dbReference type="RefSeq" id="WP_235294793.1">
    <property type="nucleotide sequence ID" value="NZ_BSOH01000003.1"/>
</dbReference>
<sequence>MNKFIKYLKERRYHGDISNYKNDLGQFESDFEKTFNYIGIFLNQNIIIEQYLDDILELHLAKNRSGINGAAFKSLLLNGRFFSIHEKQKMFGDLTKSTFLLFNLVRKDKSKNIRKLISEVIAHRNIIAHNRFGIDVNSKNPIFKYYEGGKIKEYELSEEKMGENLDNGNIVIEFLQEFKIKLKKHEDKIAQKNSH</sequence>
<gene>
    <name evidence="1" type="ORF">GCM10007940_07650</name>
</gene>
<evidence type="ECO:0008006" key="3">
    <source>
        <dbReference type="Google" id="ProtNLM"/>
    </source>
</evidence>
<dbReference type="AlphaFoldDB" id="A0AA37SLE9"/>
<evidence type="ECO:0000313" key="1">
    <source>
        <dbReference type="EMBL" id="GLR16150.1"/>
    </source>
</evidence>
<protein>
    <recommendedName>
        <fullName evidence="3">RiboL-PSP-HEPN domain-containing protein</fullName>
    </recommendedName>
</protein>
<evidence type="ECO:0000313" key="2">
    <source>
        <dbReference type="Proteomes" id="UP001156666"/>
    </source>
</evidence>